<dbReference type="Proteomes" id="UP000005388">
    <property type="component" value="Unassembled WGS sequence"/>
</dbReference>
<evidence type="ECO:0000259" key="2">
    <source>
        <dbReference type="Pfam" id="PF25302"/>
    </source>
</evidence>
<dbReference type="AlphaFoldDB" id="G5KD08"/>
<feature type="domain" description="NAD glycohydrolase translocation F5/8 type C" evidence="2">
    <location>
        <begin position="49"/>
        <end position="191"/>
    </location>
</feature>
<sequence>MIITAFIVGITNTQLLENKVFADSTKVSNKTNSNTLKENNSKSRNEKTYDSTNVVEASVTSAKDGKSITHTLDSSMKTAWEENSLGSGVGEVLSYKFDAVTHIARILITNGDVSSKENFYNKNRIAKAKISYFNEDKLVLVQQVEFKDGYTQKPHNIEPNKKVDVNKVKIEVTAVHKGKQKNTLAVSEVTFGNLEKHHFKNKFNQLREK</sequence>
<feature type="region of interest" description="Disordered" evidence="1">
    <location>
        <begin position="29"/>
        <end position="50"/>
    </location>
</feature>
<dbReference type="Gene3D" id="2.60.120.260">
    <property type="entry name" value="Galactose-binding domain-like"/>
    <property type="match status" value="1"/>
</dbReference>
<dbReference type="EMBL" id="AEUZ02000001">
    <property type="protein sequence ID" value="EHJ57231.1"/>
    <property type="molecule type" value="Genomic_DNA"/>
</dbReference>
<dbReference type="RefSeq" id="WP_006739950.1">
    <property type="nucleotide sequence ID" value="NZ_AEUZ02000001.1"/>
</dbReference>
<dbReference type="Pfam" id="PF25302">
    <property type="entry name" value="NADase_transloc"/>
    <property type="match status" value="1"/>
</dbReference>
<reference evidence="3 4" key="1">
    <citation type="journal article" date="2014" name="Int. J. Syst. Evol. Microbiol.">
        <title>Phylogenomics and the dynamic genome evolution of the genus Streptococcus.</title>
        <authorList>
            <consortium name="The Broad Institute Genome Sequencing Platform"/>
            <person name="Richards V.P."/>
            <person name="Palmer S.R."/>
            <person name="Pavinski Bitar P.D."/>
            <person name="Qin X."/>
            <person name="Weinstock G.M."/>
            <person name="Highlander S.K."/>
            <person name="Town C.D."/>
            <person name="Burne R.A."/>
            <person name="Stanhope M.J."/>
        </authorList>
    </citation>
    <scope>NUCLEOTIDE SEQUENCE [LARGE SCALE GENOMIC DNA]</scope>
    <source>
        <strain evidence="3 4">2285-97</strain>
    </source>
</reference>
<gene>
    <name evidence="3" type="ORF">STRUR_1831</name>
</gene>
<proteinExistence type="predicted"/>
<organism evidence="3 4">
    <name type="scientific">Streptococcus urinalis 2285-97</name>
    <dbReference type="NCBI Taxonomy" id="764291"/>
    <lineage>
        <taxon>Bacteria</taxon>
        <taxon>Bacillati</taxon>
        <taxon>Bacillota</taxon>
        <taxon>Bacilli</taxon>
        <taxon>Lactobacillales</taxon>
        <taxon>Streptococcaceae</taxon>
        <taxon>Streptococcus</taxon>
    </lineage>
</organism>
<dbReference type="NCBIfam" id="NF047619">
    <property type="entry name" value="NADase_discoid"/>
    <property type="match status" value="1"/>
</dbReference>
<dbReference type="eggNOG" id="COG2304">
    <property type="taxonomic scope" value="Bacteria"/>
</dbReference>
<name>G5KD08_9STRE</name>
<dbReference type="InterPro" id="IPR057561">
    <property type="entry name" value="NADase_transloc"/>
</dbReference>
<accession>G5KD08</accession>
<feature type="compositionally biased region" description="Polar residues" evidence="1">
    <location>
        <begin position="29"/>
        <end position="38"/>
    </location>
</feature>
<dbReference type="SUPFAM" id="SSF49785">
    <property type="entry name" value="Galactose-binding domain-like"/>
    <property type="match status" value="1"/>
</dbReference>
<comment type="caution">
    <text evidence="3">The sequence shown here is derived from an EMBL/GenBank/DDBJ whole genome shotgun (WGS) entry which is preliminary data.</text>
</comment>
<dbReference type="InterPro" id="IPR008979">
    <property type="entry name" value="Galactose-bd-like_sf"/>
</dbReference>
<evidence type="ECO:0000313" key="3">
    <source>
        <dbReference type="EMBL" id="EHJ57231.1"/>
    </source>
</evidence>
<protein>
    <submittedName>
        <fullName evidence="3">Nicotine adenine dinucleotide glycohydrolase domain protein</fullName>
    </submittedName>
</protein>
<keyword evidence="4" id="KW-1185">Reference proteome</keyword>
<evidence type="ECO:0000256" key="1">
    <source>
        <dbReference type="SAM" id="MobiDB-lite"/>
    </source>
</evidence>
<dbReference type="STRING" id="764291.STRUR_1831"/>
<dbReference type="GO" id="GO:0016787">
    <property type="term" value="F:hydrolase activity"/>
    <property type="evidence" value="ECO:0007669"/>
    <property type="project" value="UniProtKB-KW"/>
</dbReference>
<feature type="compositionally biased region" description="Basic and acidic residues" evidence="1">
    <location>
        <begin position="39"/>
        <end position="49"/>
    </location>
</feature>
<evidence type="ECO:0000313" key="4">
    <source>
        <dbReference type="Proteomes" id="UP000005388"/>
    </source>
</evidence>